<dbReference type="InterPro" id="IPR010383">
    <property type="entry name" value="Glyco_hydrolase_94_b-supersand"/>
</dbReference>
<dbReference type="SMART" id="SM01068">
    <property type="entry name" value="CBM_X"/>
    <property type="match status" value="1"/>
</dbReference>
<feature type="compositionally biased region" description="Basic and acidic residues" evidence="1">
    <location>
        <begin position="56"/>
        <end position="71"/>
    </location>
</feature>
<proteinExistence type="predicted"/>
<dbReference type="AlphaFoldDB" id="A0A7X2SYQ5"/>
<dbReference type="Gene3D" id="2.70.98.40">
    <property type="entry name" value="Glycoside hydrolase, family 65, N-terminal domain"/>
    <property type="match status" value="1"/>
</dbReference>
<reference evidence="3 4" key="1">
    <citation type="submission" date="2019-11" db="EMBL/GenBank/DDBJ databases">
        <title>Draft Genome Sequence of Plant Growth-Promoting Rhizosphere-Associated Bacteria.</title>
        <authorList>
            <person name="Vasilyev I.Y."/>
            <person name="Radchenko V."/>
            <person name="Ilnitskaya E.V."/>
        </authorList>
    </citation>
    <scope>NUCLEOTIDE SEQUENCE [LARGE SCALE GENOMIC DNA]</scope>
    <source>
        <strain evidence="3 4">VRA_MhP_f</strain>
    </source>
</reference>
<feature type="non-terminal residue" evidence="3">
    <location>
        <position position="1"/>
    </location>
</feature>
<feature type="region of interest" description="Disordered" evidence="1">
    <location>
        <begin position="50"/>
        <end position="76"/>
    </location>
</feature>
<sequence>HQAMGFLALSHQLLDAPMVARFMSSALFQSSRLLLQEKVPDDIELYTPRRSFVENSDPKQQRSIPDQREFSGSDPRQPQLQLLSNADYHLMVTHAGTGYSQWKGLALTRWRADSTSNNYGTFCYVTDQQSAEVIAHSYQPTCCERPHYKTRFNDAGIEFDASGTT</sequence>
<dbReference type="SUPFAM" id="SSF74650">
    <property type="entry name" value="Galactose mutarotase-like"/>
    <property type="match status" value="1"/>
</dbReference>
<evidence type="ECO:0000313" key="3">
    <source>
        <dbReference type="EMBL" id="MSE18948.1"/>
    </source>
</evidence>
<dbReference type="Proteomes" id="UP000461948">
    <property type="component" value="Unassembled WGS sequence"/>
</dbReference>
<dbReference type="GO" id="GO:0005975">
    <property type="term" value="P:carbohydrate metabolic process"/>
    <property type="evidence" value="ECO:0007669"/>
    <property type="project" value="InterPro"/>
</dbReference>
<comment type="caution">
    <text evidence="3">The sequence shown here is derived from an EMBL/GenBank/DDBJ whole genome shotgun (WGS) entry which is preliminary data.</text>
</comment>
<dbReference type="InterPro" id="IPR011013">
    <property type="entry name" value="Gal_mutarotase_sf_dom"/>
</dbReference>
<accession>A0A7X2SYQ5</accession>
<dbReference type="GO" id="GO:0030246">
    <property type="term" value="F:carbohydrate binding"/>
    <property type="evidence" value="ECO:0007669"/>
    <property type="project" value="InterPro"/>
</dbReference>
<evidence type="ECO:0000256" key="1">
    <source>
        <dbReference type="SAM" id="MobiDB-lite"/>
    </source>
</evidence>
<organism evidence="3 4">
    <name type="scientific">Enterobacter agglomerans</name>
    <name type="common">Erwinia herbicola</name>
    <name type="synonym">Pantoea agglomerans</name>
    <dbReference type="NCBI Taxonomy" id="549"/>
    <lineage>
        <taxon>Bacteria</taxon>
        <taxon>Pseudomonadati</taxon>
        <taxon>Pseudomonadota</taxon>
        <taxon>Gammaproteobacteria</taxon>
        <taxon>Enterobacterales</taxon>
        <taxon>Erwiniaceae</taxon>
        <taxon>Pantoea</taxon>
        <taxon>Pantoea agglomerans group</taxon>
    </lineage>
</organism>
<evidence type="ECO:0000259" key="2">
    <source>
        <dbReference type="Pfam" id="PF06165"/>
    </source>
</evidence>
<name>A0A7X2SYQ5_ENTAG</name>
<protein>
    <recommendedName>
        <fullName evidence="2">Glycosyl hydrolase 94 supersandwich domain-containing protein</fullName>
    </recommendedName>
</protein>
<evidence type="ECO:0000313" key="4">
    <source>
        <dbReference type="Proteomes" id="UP000461948"/>
    </source>
</evidence>
<gene>
    <name evidence="3" type="ORF">GKC49_28760</name>
</gene>
<dbReference type="Pfam" id="PF06165">
    <property type="entry name" value="GH94_b-supersand"/>
    <property type="match status" value="1"/>
</dbReference>
<feature type="domain" description="Glycosyl hydrolase 94 supersandwich" evidence="2">
    <location>
        <begin position="70"/>
        <end position="161"/>
    </location>
</feature>
<dbReference type="GO" id="GO:0003824">
    <property type="term" value="F:catalytic activity"/>
    <property type="evidence" value="ECO:0007669"/>
    <property type="project" value="InterPro"/>
</dbReference>
<dbReference type="InterPro" id="IPR037018">
    <property type="entry name" value="GH65_N"/>
</dbReference>
<dbReference type="EMBL" id="WKLC01002235">
    <property type="protein sequence ID" value="MSE18948.1"/>
    <property type="molecule type" value="Genomic_DNA"/>
</dbReference>
<feature type="non-terminal residue" evidence="3">
    <location>
        <position position="165"/>
    </location>
</feature>